<feature type="coiled-coil region" evidence="1">
    <location>
        <begin position="63"/>
        <end position="97"/>
    </location>
</feature>
<feature type="non-terminal residue" evidence="2">
    <location>
        <position position="174"/>
    </location>
</feature>
<reference evidence="2" key="1">
    <citation type="submission" date="2019-03" db="EMBL/GenBank/DDBJ databases">
        <title>Single cell metagenomics reveals metabolic interactions within the superorganism composed of flagellate Streblomastix strix and complex community of Bacteroidetes bacteria on its surface.</title>
        <authorList>
            <person name="Treitli S.C."/>
            <person name="Kolisko M."/>
            <person name="Husnik F."/>
            <person name="Keeling P."/>
            <person name="Hampl V."/>
        </authorList>
    </citation>
    <scope>NUCLEOTIDE SEQUENCE</scope>
    <source>
        <strain evidence="2">STM</strain>
    </source>
</reference>
<evidence type="ECO:0000256" key="1">
    <source>
        <dbReference type="SAM" id="Coils"/>
    </source>
</evidence>
<keyword evidence="1" id="KW-0175">Coiled coil</keyword>
<dbReference type="EMBL" id="SNRY01011602">
    <property type="protein sequence ID" value="KAA6304330.1"/>
    <property type="molecule type" value="Genomic_DNA"/>
</dbReference>
<organism evidence="2">
    <name type="scientific">termite gut metagenome</name>
    <dbReference type="NCBI Taxonomy" id="433724"/>
    <lineage>
        <taxon>unclassified sequences</taxon>
        <taxon>metagenomes</taxon>
        <taxon>organismal metagenomes</taxon>
    </lineage>
</organism>
<gene>
    <name evidence="2" type="ORF">EZS27_044023</name>
</gene>
<comment type="caution">
    <text evidence="2">The sequence shown here is derived from an EMBL/GenBank/DDBJ whole genome shotgun (WGS) entry which is preliminary data.</text>
</comment>
<feature type="non-terminal residue" evidence="2">
    <location>
        <position position="1"/>
    </location>
</feature>
<protein>
    <submittedName>
        <fullName evidence="2">Uncharacterized protein</fullName>
    </submittedName>
</protein>
<dbReference type="AlphaFoldDB" id="A0A5J4P5J0"/>
<sequence length="174" mass="20245">FQLSKQEWKELIPIWDKFPENIKHSPATPFAFTEQGVAMLSSVLHSDIAIKVNISIMRAFVAVRNYVANNVSVLKEIEELKKENKLFHSTITELRKDIDLLKQSERKRLKEENKWDTVVTLADRLIHQQEITELSLYGTVIAECIIQPFSRQSYIKLLPIGKIFVRPGYKKFCN</sequence>
<name>A0A5J4P5J0_9ZZZZ</name>
<proteinExistence type="predicted"/>
<accession>A0A5J4P5J0</accession>
<evidence type="ECO:0000313" key="2">
    <source>
        <dbReference type="EMBL" id="KAA6304330.1"/>
    </source>
</evidence>